<dbReference type="Proteomes" id="UP000288805">
    <property type="component" value="Unassembled WGS sequence"/>
</dbReference>
<protein>
    <submittedName>
        <fullName evidence="1">SH3 domain-containing protein 2</fullName>
    </submittedName>
</protein>
<dbReference type="AlphaFoldDB" id="A0A438ERW1"/>
<dbReference type="EMBL" id="QGNW01001202">
    <property type="protein sequence ID" value="RVW50355.1"/>
    <property type="molecule type" value="Genomic_DNA"/>
</dbReference>
<sequence>MEAIRKQATKIIDQVAKQQQAVLKQFSGGGYGGPDNVLTDESELQQHQKLEKLYISTRAGKGYCPCVEGFIVTGSKQVEIGTKLSEDSRKYGVENTCTSGSTLSKAALSFARARAQMEKERGNLLKALGTKVGEPLRAMVMGAPLEDARHLAQRYERMRWKLKLRQAIEVSKRQIKAREPMGNPDNVLKLEAAEAKLHELKSNTAILGKEAVSAMAAVEGQQQRLTLQRIIAMVESERSYHQSVLQILDQLESEVCINFASSFMMLAERQRIEAFPSPTANNAMPPPPSYDEVNNVFASQTYGESTGSMGYFLGEVMHSFQAESDVELNLSVGDHVVIRKVFTLDSSSHGYIDACIYLELKGNCNFYQDLI</sequence>
<name>A0A438ERW1_VITVI</name>
<evidence type="ECO:0000313" key="1">
    <source>
        <dbReference type="EMBL" id="RVW50355.1"/>
    </source>
</evidence>
<accession>A0A438ERW1</accession>
<comment type="caution">
    <text evidence="1">The sequence shown here is derived from an EMBL/GenBank/DDBJ whole genome shotgun (WGS) entry which is preliminary data.</text>
</comment>
<organism evidence="1 2">
    <name type="scientific">Vitis vinifera</name>
    <name type="common">Grape</name>
    <dbReference type="NCBI Taxonomy" id="29760"/>
    <lineage>
        <taxon>Eukaryota</taxon>
        <taxon>Viridiplantae</taxon>
        <taxon>Streptophyta</taxon>
        <taxon>Embryophyta</taxon>
        <taxon>Tracheophyta</taxon>
        <taxon>Spermatophyta</taxon>
        <taxon>Magnoliopsida</taxon>
        <taxon>eudicotyledons</taxon>
        <taxon>Gunneridae</taxon>
        <taxon>Pentapetalae</taxon>
        <taxon>rosids</taxon>
        <taxon>Vitales</taxon>
        <taxon>Vitaceae</taxon>
        <taxon>Viteae</taxon>
        <taxon>Vitis</taxon>
    </lineage>
</organism>
<proteinExistence type="predicted"/>
<dbReference type="InterPro" id="IPR027267">
    <property type="entry name" value="AH/BAR_dom_sf"/>
</dbReference>
<evidence type="ECO:0000313" key="2">
    <source>
        <dbReference type="Proteomes" id="UP000288805"/>
    </source>
</evidence>
<reference evidence="1 2" key="1">
    <citation type="journal article" date="2018" name="PLoS Genet.">
        <title>Population sequencing reveals clonal diversity and ancestral inbreeding in the grapevine cultivar Chardonnay.</title>
        <authorList>
            <person name="Roach M.J."/>
            <person name="Johnson D.L."/>
            <person name="Bohlmann J."/>
            <person name="van Vuuren H.J."/>
            <person name="Jones S.J."/>
            <person name="Pretorius I.S."/>
            <person name="Schmidt S.A."/>
            <person name="Borneman A.R."/>
        </authorList>
    </citation>
    <scope>NUCLEOTIDE SEQUENCE [LARGE SCALE GENOMIC DNA]</scope>
    <source>
        <strain evidence="2">cv. Chardonnay</strain>
        <tissue evidence="1">Leaf</tissue>
    </source>
</reference>
<gene>
    <name evidence="1" type="primary">SH3P2_3</name>
    <name evidence="1" type="ORF">CK203_086402</name>
</gene>
<dbReference type="Gene3D" id="1.20.1270.60">
    <property type="entry name" value="Arfaptin homology (AH) domain/BAR domain"/>
    <property type="match status" value="1"/>
</dbReference>
<dbReference type="SUPFAM" id="SSF103657">
    <property type="entry name" value="BAR/IMD domain-like"/>
    <property type="match status" value="1"/>
</dbReference>